<gene>
    <name evidence="1" type="ORF">LC_TR2610_c13_g1_i1_g.8305</name>
</gene>
<organism evidence="1">
    <name type="scientific">Noccaea caerulescens</name>
    <name type="common">Alpine penny-cress</name>
    <name type="synonym">Thlaspi caerulescens</name>
    <dbReference type="NCBI Taxonomy" id="107243"/>
    <lineage>
        <taxon>Eukaryota</taxon>
        <taxon>Viridiplantae</taxon>
        <taxon>Streptophyta</taxon>
        <taxon>Embryophyta</taxon>
        <taxon>Tracheophyta</taxon>
        <taxon>Spermatophyta</taxon>
        <taxon>Magnoliopsida</taxon>
        <taxon>eudicotyledons</taxon>
        <taxon>Gunneridae</taxon>
        <taxon>Pentapetalae</taxon>
        <taxon>rosids</taxon>
        <taxon>malvids</taxon>
        <taxon>Brassicales</taxon>
        <taxon>Brassicaceae</taxon>
        <taxon>Coluteocarpeae</taxon>
        <taxon>Noccaea</taxon>
    </lineage>
</organism>
<reference evidence="1" key="1">
    <citation type="submission" date="2016-07" db="EMBL/GenBank/DDBJ databases">
        <title>De novo transcriptome assembly of four accessions of the metal hyperaccumulator plant Noccaea caerulescens.</title>
        <authorList>
            <person name="Blande D."/>
            <person name="Halimaa P."/>
            <person name="Tervahauta A.I."/>
            <person name="Aarts M.G."/>
            <person name="Karenlampi S.O."/>
        </authorList>
    </citation>
    <scope>NUCLEOTIDE SEQUENCE</scope>
</reference>
<name>A0A1J3FGZ5_NOCCA</name>
<dbReference type="EMBL" id="GEVK01010891">
    <property type="protein sequence ID" value="JAU41941.1"/>
    <property type="molecule type" value="Transcribed_RNA"/>
</dbReference>
<dbReference type="AlphaFoldDB" id="A0A1J3FGZ5"/>
<evidence type="ECO:0000313" key="1">
    <source>
        <dbReference type="EMBL" id="JAU41941.1"/>
    </source>
</evidence>
<sequence>MNGSLLAFKWGKKRGCDDQKACDFIIGVLGSDQKFNIAWCLIRDMFQVSRDIRKAMFLMIGNKSKNSANEFEGNSIHINTTMRLLSSELVFLQQYNNKA</sequence>
<accession>A0A1J3FGZ5</accession>
<proteinExistence type="predicted"/>
<protein>
    <submittedName>
        <fullName evidence="1">Pentatricopeptide repeat-containing protein, mitochondrial</fullName>
    </submittedName>
</protein>